<reference evidence="2" key="2">
    <citation type="submission" date="2020-11" db="EMBL/GenBank/DDBJ databases">
        <authorList>
            <person name="McCartney M.A."/>
            <person name="Auch B."/>
            <person name="Kono T."/>
            <person name="Mallez S."/>
            <person name="Becker A."/>
            <person name="Gohl D.M."/>
            <person name="Silverstein K.A.T."/>
            <person name="Koren S."/>
            <person name="Bechman K.B."/>
            <person name="Herman A."/>
            <person name="Abrahante J.E."/>
            <person name="Garbe J."/>
        </authorList>
    </citation>
    <scope>NUCLEOTIDE SEQUENCE</scope>
    <source>
        <strain evidence="2">Duluth1</strain>
        <tissue evidence="2">Whole animal</tissue>
    </source>
</reference>
<evidence type="ECO:0000256" key="1">
    <source>
        <dbReference type="SAM" id="MobiDB-lite"/>
    </source>
</evidence>
<reference evidence="2" key="1">
    <citation type="journal article" date="2019" name="bioRxiv">
        <title>The Genome of the Zebra Mussel, Dreissena polymorpha: A Resource for Invasive Species Research.</title>
        <authorList>
            <person name="McCartney M.A."/>
            <person name="Auch B."/>
            <person name="Kono T."/>
            <person name="Mallez S."/>
            <person name="Zhang Y."/>
            <person name="Obille A."/>
            <person name="Becker A."/>
            <person name="Abrahante J.E."/>
            <person name="Garbe J."/>
            <person name="Badalamenti J.P."/>
            <person name="Herman A."/>
            <person name="Mangelson H."/>
            <person name="Liachko I."/>
            <person name="Sullivan S."/>
            <person name="Sone E.D."/>
            <person name="Koren S."/>
            <person name="Silverstein K.A.T."/>
            <person name="Beckman K.B."/>
            <person name="Gohl D.M."/>
        </authorList>
    </citation>
    <scope>NUCLEOTIDE SEQUENCE</scope>
    <source>
        <strain evidence="2">Duluth1</strain>
        <tissue evidence="2">Whole animal</tissue>
    </source>
</reference>
<dbReference type="AlphaFoldDB" id="A0A9D4H4S7"/>
<gene>
    <name evidence="2" type="ORF">DPMN_129486</name>
</gene>
<comment type="caution">
    <text evidence="2">The sequence shown here is derived from an EMBL/GenBank/DDBJ whole genome shotgun (WGS) entry which is preliminary data.</text>
</comment>
<keyword evidence="3" id="KW-1185">Reference proteome</keyword>
<dbReference type="EMBL" id="JAIWYP010000005">
    <property type="protein sequence ID" value="KAH3827550.1"/>
    <property type="molecule type" value="Genomic_DNA"/>
</dbReference>
<dbReference type="Proteomes" id="UP000828390">
    <property type="component" value="Unassembled WGS sequence"/>
</dbReference>
<feature type="compositionally biased region" description="Polar residues" evidence="1">
    <location>
        <begin position="41"/>
        <end position="175"/>
    </location>
</feature>
<feature type="region of interest" description="Disordered" evidence="1">
    <location>
        <begin position="618"/>
        <end position="643"/>
    </location>
</feature>
<sequence length="1250" mass="136171">MLYRLSDKRALQSAFPVPPRRVRRQVTTHNSKVHRKAPQHQADQSIQSMSHTKPGSQTRTHTSSQSNPGSQFSTHTLSQSNPGPQFSTHTLSQSNPGSQFSTHTLTQSKPGSQFSTHILSQSHPGPQFSTHTLSQSNPGSQFSTHTLSQSNPGSQFSTHTLTQSNHGASSNTQPLNPHVESSIHALPNSNPGAVPATNSRNHLNAEIMSDIDLLAQFTHIVRPDTPEFTHTSGRPSSHTLTQTLNRIQMKGQTGGSLLLSEPIQRASADPSLSRSMSSPELLSRRNHGSERISPAPARNQVSQLLNDPNAVNQQHNELHATPVQGTNGRPQSERVMDAPGGMLGTNPIPAQGLGAISGPIPPNSMRDILAQIKLTSDHINATQQPPMRVNVMVSRNNSPQGTNATTMMPNLFPVERQPMLHVRPPKPSTVPMTQAPFAAEQWPEKMPILPTHAPQARAVLPEVGAAPSLTHVPSNHLNMQQQMHHSNTRQPADLTSNIWSLFGRIESLLNELKTAASDAKVTNVTGIGAMQVQTQADPTKVQFADPKASLKLIETRLEALGLPFLSDMAAKSSFQLPDSTNAPTSATLPYTKASPFVMHVTESPNAREQPIKGLRGRTIKRRFKGSPPGNAQRNPPQEPLTTVTAQPPVRQLPATTPLPIRQQNAFSLVGNPFHSLRLWNPIPDAQAGQPVQATWVRPTPSVMVTTTKPVPEIPILQGQVPNAMFVQNWFNPIGFAINEMLPMMGKTPPPVSASSNIYRELLFPSQFMGMNAPPGQTTGAEEYFLMPTTPATANRPAAQSVESARADSRVNVTGKPVMKPALPALDSLTALGQIWEPTVAPPPPQRTLRSSAPVIENPVMEHALPVWESNTVPPVRQPMWEPAAAAPPHQGSSVSHVPVHGLSAMEPSMSSWESNTVPPFRRPMMNPNVTPPPQKRAPDARVIGIQSTKALNNTNTINNTTNVDNKRTRTMNITQEKKVMGLAGQTLQPVIQNVPHIWETKTAAPVMQQIWEPTAAPLNPQGSPVSNVPIDGRSVMEPSLPNWESNTYQPMRRPMLTPTVTPLPQKRGPDARALDIQATKAFNNTNTDNKTTNFDSKRNRNISMTYEKRVIEPAGHQLGQPAGQPAGQPLGQPAGHSLDKPLVQPIGQQFGHPMILNIMNPIHPAFLTPPPPRAPALVFPEMNSTKMVEIIQVLEALKSLKLAMVPGVTTQSPAQLLHPLLEYFQGQQKPETDPKYRKCKYQLISFAYLL</sequence>
<proteinExistence type="predicted"/>
<feature type="compositionally biased region" description="Polar residues" evidence="1">
    <location>
        <begin position="270"/>
        <end position="280"/>
    </location>
</feature>
<organism evidence="2 3">
    <name type="scientific">Dreissena polymorpha</name>
    <name type="common">Zebra mussel</name>
    <name type="synonym">Mytilus polymorpha</name>
    <dbReference type="NCBI Taxonomy" id="45954"/>
    <lineage>
        <taxon>Eukaryota</taxon>
        <taxon>Metazoa</taxon>
        <taxon>Spiralia</taxon>
        <taxon>Lophotrochozoa</taxon>
        <taxon>Mollusca</taxon>
        <taxon>Bivalvia</taxon>
        <taxon>Autobranchia</taxon>
        <taxon>Heteroconchia</taxon>
        <taxon>Euheterodonta</taxon>
        <taxon>Imparidentia</taxon>
        <taxon>Neoheterodontei</taxon>
        <taxon>Myida</taxon>
        <taxon>Dreissenoidea</taxon>
        <taxon>Dreissenidae</taxon>
        <taxon>Dreissena</taxon>
    </lineage>
</organism>
<feature type="compositionally biased region" description="Polar residues" evidence="1">
    <location>
        <begin position="629"/>
        <end position="643"/>
    </location>
</feature>
<name>A0A9D4H4S7_DREPO</name>
<accession>A0A9D4H4S7</accession>
<evidence type="ECO:0000313" key="3">
    <source>
        <dbReference type="Proteomes" id="UP000828390"/>
    </source>
</evidence>
<evidence type="ECO:0000313" key="2">
    <source>
        <dbReference type="EMBL" id="KAH3827550.1"/>
    </source>
</evidence>
<protein>
    <submittedName>
        <fullName evidence="2">Uncharacterized protein</fullName>
    </submittedName>
</protein>
<feature type="region of interest" description="Disordered" evidence="1">
    <location>
        <begin position="14"/>
        <end position="198"/>
    </location>
</feature>
<feature type="compositionally biased region" description="Polar residues" evidence="1">
    <location>
        <begin position="187"/>
        <end position="198"/>
    </location>
</feature>
<feature type="region of interest" description="Disordered" evidence="1">
    <location>
        <begin position="255"/>
        <end position="298"/>
    </location>
</feature>
<feature type="region of interest" description="Disordered" evidence="1">
    <location>
        <begin position="1116"/>
        <end position="1135"/>
    </location>
</feature>
<feature type="compositionally biased region" description="Basic residues" evidence="1">
    <location>
        <begin position="20"/>
        <end position="38"/>
    </location>
</feature>